<dbReference type="AlphaFoldDB" id="A0A380KE21"/>
<dbReference type="GO" id="GO:0006260">
    <property type="term" value="P:DNA replication"/>
    <property type="evidence" value="ECO:0007669"/>
    <property type="project" value="TreeGrafter"/>
</dbReference>
<organism evidence="3 4">
    <name type="scientific">Streptococcus hyointestinalis</name>
    <dbReference type="NCBI Taxonomy" id="1337"/>
    <lineage>
        <taxon>Bacteria</taxon>
        <taxon>Bacillati</taxon>
        <taxon>Bacillota</taxon>
        <taxon>Bacilli</taxon>
        <taxon>Lactobacillales</taxon>
        <taxon>Streptococcaceae</taxon>
        <taxon>Streptococcus</taxon>
    </lineage>
</organism>
<dbReference type="NCBIfam" id="NF006505">
    <property type="entry name" value="PRK08939.1"/>
    <property type="match status" value="1"/>
</dbReference>
<accession>A0A380KE21</accession>
<feature type="domain" description="IstB-like ATP-binding" evidence="1">
    <location>
        <begin position="112"/>
        <end position="282"/>
    </location>
</feature>
<evidence type="ECO:0000313" key="4">
    <source>
        <dbReference type="Proteomes" id="UP000254924"/>
    </source>
</evidence>
<sequence>MGELNRQVDTDWVQAILSDPQVAEFITSHQLTQHEINISLSKFNQFLLERRKYETNDATYHAKGYRPILVMNEGYADVTYQETKELIEAQKAQAITKNINLVNLPKSYKNITFRDIDPTASKLAVLNILVDFVEQYPKEGQKGLYLYGDMGIGKSYFMAALAHEMSVLGVATTMVHFPSYVLDVKNAISTGTVKEMVDAIKLAPVLILDDIGAEQATSWVRDEVLQVILQYRMTENLPTFFTSNYSFLDLEAKWANIKGNDETWQARRVLERVRYLANEFHLEGGNRRHDAMEE</sequence>
<dbReference type="PANTHER" id="PTHR30050:SF8">
    <property type="entry name" value="PRIMOSOMAL PROTEIN DNAI"/>
    <property type="match status" value="1"/>
</dbReference>
<reference evidence="3 4" key="1">
    <citation type="submission" date="2018-06" db="EMBL/GenBank/DDBJ databases">
        <authorList>
            <consortium name="Pathogen Informatics"/>
            <person name="Doyle S."/>
        </authorList>
    </citation>
    <scope>NUCLEOTIDE SEQUENCE [LARGE SCALE GENOMIC DNA]</scope>
    <source>
        <strain evidence="3 4">NCTC12224</strain>
    </source>
</reference>
<dbReference type="GO" id="GO:0005524">
    <property type="term" value="F:ATP binding"/>
    <property type="evidence" value="ECO:0007669"/>
    <property type="project" value="InterPro"/>
</dbReference>
<dbReference type="Proteomes" id="UP000254924">
    <property type="component" value="Unassembled WGS sequence"/>
</dbReference>
<dbReference type="Pfam" id="PF01695">
    <property type="entry name" value="IstB_IS21"/>
    <property type="match status" value="1"/>
</dbReference>
<evidence type="ECO:0000259" key="2">
    <source>
        <dbReference type="Pfam" id="PF07319"/>
    </source>
</evidence>
<dbReference type="InterPro" id="IPR027417">
    <property type="entry name" value="P-loop_NTPase"/>
</dbReference>
<dbReference type="CDD" id="cd00009">
    <property type="entry name" value="AAA"/>
    <property type="match status" value="1"/>
</dbReference>
<dbReference type="EMBL" id="UHFN01000007">
    <property type="protein sequence ID" value="SUN63221.1"/>
    <property type="molecule type" value="Genomic_DNA"/>
</dbReference>
<proteinExistence type="predicted"/>
<dbReference type="InterPro" id="IPR002611">
    <property type="entry name" value="IstB_ATP-bd"/>
</dbReference>
<dbReference type="Gene3D" id="3.40.50.300">
    <property type="entry name" value="P-loop containing nucleotide triphosphate hydrolases"/>
    <property type="match status" value="1"/>
</dbReference>
<name>A0A380KE21_9STRE</name>
<evidence type="ECO:0000313" key="3">
    <source>
        <dbReference type="EMBL" id="SUN63221.1"/>
    </source>
</evidence>
<dbReference type="SUPFAM" id="SSF52540">
    <property type="entry name" value="P-loop containing nucleoside triphosphate hydrolases"/>
    <property type="match status" value="1"/>
</dbReference>
<keyword evidence="4" id="KW-1185">Reference proteome</keyword>
<protein>
    <submittedName>
        <fullName evidence="3">Primosomal protein</fullName>
    </submittedName>
</protein>
<evidence type="ECO:0000259" key="1">
    <source>
        <dbReference type="Pfam" id="PF01695"/>
    </source>
</evidence>
<feature type="domain" description="Primosomal DnaI N-terminal" evidence="2">
    <location>
        <begin position="11"/>
        <end position="80"/>
    </location>
</feature>
<gene>
    <name evidence="3" type="primary">dnaI</name>
    <name evidence="3" type="ORF">NCTC12224_02304</name>
</gene>
<dbReference type="PANTHER" id="PTHR30050">
    <property type="entry name" value="CHROMOSOMAL REPLICATION INITIATOR PROTEIN DNAA"/>
    <property type="match status" value="1"/>
</dbReference>
<dbReference type="Pfam" id="PF07319">
    <property type="entry name" value="DnaI_N"/>
    <property type="match status" value="1"/>
</dbReference>
<dbReference type="InterPro" id="IPR009928">
    <property type="entry name" value="DnaI_N"/>
</dbReference>